<evidence type="ECO:0008006" key="2">
    <source>
        <dbReference type="Google" id="ProtNLM"/>
    </source>
</evidence>
<reference evidence="1" key="1">
    <citation type="journal article" date="2014" name="Front. Microbiol.">
        <title>High frequency of phylogenetically diverse reductive dehalogenase-homologous genes in deep subseafloor sedimentary metagenomes.</title>
        <authorList>
            <person name="Kawai M."/>
            <person name="Futagami T."/>
            <person name="Toyoda A."/>
            <person name="Takaki Y."/>
            <person name="Nishi S."/>
            <person name="Hori S."/>
            <person name="Arai W."/>
            <person name="Tsubouchi T."/>
            <person name="Morono Y."/>
            <person name="Uchiyama I."/>
            <person name="Ito T."/>
            <person name="Fujiyama A."/>
            <person name="Inagaki F."/>
            <person name="Takami H."/>
        </authorList>
    </citation>
    <scope>NUCLEOTIDE SEQUENCE</scope>
    <source>
        <strain evidence="1">Expedition CK06-06</strain>
    </source>
</reference>
<comment type="caution">
    <text evidence="1">The sequence shown here is derived from an EMBL/GenBank/DDBJ whole genome shotgun (WGS) entry which is preliminary data.</text>
</comment>
<dbReference type="InterPro" id="IPR029033">
    <property type="entry name" value="His_PPase_superfam"/>
</dbReference>
<sequence length="32" mass="3692">MDLFLIRHAIAEERRAGLPDAQRALTEKGRTR</sequence>
<proteinExistence type="predicted"/>
<protein>
    <recommendedName>
        <fullName evidence="2">Phosphohistidine phosphatase SixA</fullName>
    </recommendedName>
</protein>
<evidence type="ECO:0000313" key="1">
    <source>
        <dbReference type="EMBL" id="GAH14957.1"/>
    </source>
</evidence>
<feature type="non-terminal residue" evidence="1">
    <location>
        <position position="32"/>
    </location>
</feature>
<name>X1D454_9ZZZZ</name>
<organism evidence="1">
    <name type="scientific">marine sediment metagenome</name>
    <dbReference type="NCBI Taxonomy" id="412755"/>
    <lineage>
        <taxon>unclassified sequences</taxon>
        <taxon>metagenomes</taxon>
        <taxon>ecological metagenomes</taxon>
    </lineage>
</organism>
<accession>X1D454</accession>
<dbReference type="AlphaFoldDB" id="X1D454"/>
<gene>
    <name evidence="1" type="ORF">S01H4_52752</name>
</gene>
<dbReference type="Gene3D" id="3.40.50.1240">
    <property type="entry name" value="Phosphoglycerate mutase-like"/>
    <property type="match status" value="1"/>
</dbReference>
<dbReference type="EMBL" id="BART01030172">
    <property type="protein sequence ID" value="GAH14957.1"/>
    <property type="molecule type" value="Genomic_DNA"/>
</dbReference>